<protein>
    <submittedName>
        <fullName evidence="5 6">Serine/threonine-protein phosphatase 6 regulatory subunit 3</fullName>
    </submittedName>
</protein>
<dbReference type="Proteomes" id="UP000829291">
    <property type="component" value="Chromosome 2"/>
</dbReference>
<dbReference type="Pfam" id="PF04499">
    <property type="entry name" value="SAPS"/>
    <property type="match status" value="1"/>
</dbReference>
<dbReference type="GeneID" id="107224647"/>
<evidence type="ECO:0000313" key="6">
    <source>
        <dbReference type="RefSeq" id="XP_015520292.1"/>
    </source>
</evidence>
<accession>A0A6J0C172</accession>
<feature type="region of interest" description="Disordered" evidence="3">
    <location>
        <begin position="642"/>
        <end position="663"/>
    </location>
</feature>
<dbReference type="GO" id="GO:0019888">
    <property type="term" value="F:protein phosphatase regulator activity"/>
    <property type="evidence" value="ECO:0007669"/>
    <property type="project" value="TreeGrafter"/>
</dbReference>
<name>A0A6J0C172_NEOLC</name>
<feature type="compositionally biased region" description="Polar residues" evidence="3">
    <location>
        <begin position="835"/>
        <end position="857"/>
    </location>
</feature>
<dbReference type="RefSeq" id="XP_015520292.1">
    <property type="nucleotide sequence ID" value="XM_015664806.1"/>
</dbReference>
<feature type="compositionally biased region" description="Basic and acidic residues" evidence="3">
    <location>
        <begin position="819"/>
        <end position="834"/>
    </location>
</feature>
<evidence type="ECO:0000313" key="4">
    <source>
        <dbReference type="Proteomes" id="UP000829291"/>
    </source>
</evidence>
<dbReference type="AlphaFoldDB" id="A0A6J0C172"/>
<evidence type="ECO:0000256" key="1">
    <source>
        <dbReference type="ARBA" id="ARBA00006180"/>
    </source>
</evidence>
<reference evidence="5 6" key="1">
    <citation type="submission" date="2025-04" db="UniProtKB">
        <authorList>
            <consortium name="RefSeq"/>
        </authorList>
    </citation>
    <scope>IDENTIFICATION</scope>
    <source>
        <tissue evidence="5 6">Whole body</tissue>
    </source>
</reference>
<organism evidence="4 5">
    <name type="scientific">Neodiprion lecontei</name>
    <name type="common">Redheaded pine sawfly</name>
    <dbReference type="NCBI Taxonomy" id="441921"/>
    <lineage>
        <taxon>Eukaryota</taxon>
        <taxon>Metazoa</taxon>
        <taxon>Ecdysozoa</taxon>
        <taxon>Arthropoda</taxon>
        <taxon>Hexapoda</taxon>
        <taxon>Insecta</taxon>
        <taxon>Pterygota</taxon>
        <taxon>Neoptera</taxon>
        <taxon>Endopterygota</taxon>
        <taxon>Hymenoptera</taxon>
        <taxon>Tenthredinoidea</taxon>
        <taxon>Diprionidae</taxon>
        <taxon>Diprioninae</taxon>
        <taxon>Neodiprion</taxon>
    </lineage>
</organism>
<keyword evidence="2" id="KW-0131">Cell cycle</keyword>
<dbReference type="KEGG" id="nlo:107224647"/>
<dbReference type="GO" id="GO:0005634">
    <property type="term" value="C:nucleus"/>
    <property type="evidence" value="ECO:0007669"/>
    <property type="project" value="TreeGrafter"/>
</dbReference>
<dbReference type="PANTHER" id="PTHR12634">
    <property type="entry name" value="SIT4 YEAST -ASSOCIATING PROTEIN-RELATED"/>
    <property type="match status" value="1"/>
</dbReference>
<dbReference type="GO" id="GO:0019903">
    <property type="term" value="F:protein phosphatase binding"/>
    <property type="evidence" value="ECO:0007669"/>
    <property type="project" value="InterPro"/>
</dbReference>
<evidence type="ECO:0000256" key="3">
    <source>
        <dbReference type="SAM" id="MobiDB-lite"/>
    </source>
</evidence>
<dbReference type="GO" id="GO:0005829">
    <property type="term" value="C:cytosol"/>
    <property type="evidence" value="ECO:0007669"/>
    <property type="project" value="TreeGrafter"/>
</dbReference>
<feature type="region of interest" description="Disordered" evidence="3">
    <location>
        <begin position="819"/>
        <end position="857"/>
    </location>
</feature>
<comment type="similarity">
    <text evidence="1">Belongs to the SAPS family.</text>
</comment>
<gene>
    <name evidence="5 6" type="primary">LOC107224647</name>
</gene>
<evidence type="ECO:0000256" key="2">
    <source>
        <dbReference type="ARBA" id="ARBA00023306"/>
    </source>
</evidence>
<proteinExistence type="inferred from homology"/>
<dbReference type="InterPro" id="IPR007587">
    <property type="entry name" value="SAPS"/>
</dbReference>
<sequence>MFWTNNYVSSPHIDALLNKENVTLHELMDEEDILQECKSQNKKLVEYLTRPEVMEELVILTTKEPSLEVEERWRYKYPNVACELLTCDVPMLNEKLAGDESLLTKLYSFIDTEPPLNPLLASFFSKTIGVLVARKSDQHWYSYQFTCLQVLEFLKSRQHCVDLLLQHLETSAIMDLVLKLVTQVEGSEMRQNILNWLDGQHLVERLVKLLSPTLEIGRHANAAQLLCDMIKAGRENCLATTERSDPDPILNRLESTETVSLLLETILSGEKSESSIVGGIEVLLVLLGQRSNNALNVMDNHGNGAGEDSNDNEQRIKITVATLPYLGQLHNLLTEPPHKPAVKTTAGRLELPLGNTRLHVAKLLVALLSTENAQVRETLADLGTFQVLLDLFFKYAYNNFLHTQVEQCIALAINTDVQEMNNVIYDHIFIKCKIIERILGAWQENETKQGEEKGIRQGYMGHLINIANNIVTQCEKNNILQSFLKTNLSPDCLTKWEALAMNQLADINKIHKIYLGGQQQPYITSSEENSDDYISYPHSVHVQQMYDNYQTQQMTSEFMESCTFNDDKLNDGEETLHNSVDEVHSFGFNLNEEDLDKGEEMFNKVCEQKQKAGLDESCGVGEWGDEGDLTFQTVIDKRNWPSKQLRQNSNSFSDDDEDEPQDLHMEVDSTDPWDSAQHRCRDLTIPPSNPWDVVNQEESEQTGWANFDNFESTLNIDENAGTINKPTDVTEKVQNITATPMEKDISLEHTIDTKAVGAGDTPKTDAVEIATPPSTEAIINNKVQSIDSINTADDNANPNELLADRTTLPVVESKVLGKDVKNIDEREEGVKTDNVKQPTENSCTPSEKVTNISEDLK</sequence>
<dbReference type="OrthoDB" id="295029at2759"/>
<keyword evidence="4" id="KW-1185">Reference proteome</keyword>
<feature type="compositionally biased region" description="Polar residues" evidence="3">
    <location>
        <begin position="642"/>
        <end position="652"/>
    </location>
</feature>
<dbReference type="RefSeq" id="XP_015520274.1">
    <property type="nucleotide sequence ID" value="XM_015664788.1"/>
</dbReference>
<dbReference type="CTD" id="38714"/>
<dbReference type="PANTHER" id="PTHR12634:SF8">
    <property type="entry name" value="FIERY MOUNTAIN, ISOFORM D"/>
    <property type="match status" value="1"/>
</dbReference>
<evidence type="ECO:0000313" key="5">
    <source>
        <dbReference type="RefSeq" id="XP_015520274.1"/>
    </source>
</evidence>